<dbReference type="PANTHER" id="PTHR34265:SF1">
    <property type="entry name" value="TYPE III PANTOTHENATE KINASE"/>
    <property type="match status" value="1"/>
</dbReference>
<sequence>MLLVIDVGNTNTVMGIYKGKELVCDWRVRTEKNTTEDEFNLLATGLFAGSGIRTEVIHKTIISSVVPPMVSILDTFCRKYLNHAPHWVDAKSSAGMPILYSNPREVGADRIVNAVGAYDKYKTALIVIDFGTATTFDAISEKGEYLGGAISPGIIISAEALFMRASKLPRVEIFTPPETVIGKDTSGSIQAGIIYGYAGLTDGIVRRMRAEMGGAPKVIATGGLAPLMADVCDTIEAADPNLTLEGLRIIHERMEGK</sequence>
<feature type="binding site" evidence="16">
    <location>
        <position position="132"/>
    </location>
    <ligand>
        <name>ATP</name>
        <dbReference type="ChEBI" id="CHEBI:30616"/>
    </ligand>
</feature>
<comment type="subcellular location">
    <subcellularLocation>
        <location evidence="3 16">Cytoplasm</location>
    </subcellularLocation>
</comment>
<evidence type="ECO:0000313" key="17">
    <source>
        <dbReference type="EMBL" id="GBC62239.1"/>
    </source>
</evidence>
<comment type="function">
    <text evidence="16">Catalyzes the phosphorylation of pantothenate (Pan), the first step in CoA biosynthesis.</text>
</comment>
<keyword evidence="10 16" id="KW-0418">Kinase</keyword>
<keyword evidence="13 16" id="KW-0173">Coenzyme A biosynthesis</keyword>
<evidence type="ECO:0000256" key="1">
    <source>
        <dbReference type="ARBA" id="ARBA00001206"/>
    </source>
</evidence>
<feature type="binding site" evidence="16">
    <location>
        <position position="100"/>
    </location>
    <ligand>
        <name>substrate</name>
    </ligand>
</feature>
<dbReference type="GO" id="GO:0004594">
    <property type="term" value="F:pantothenate kinase activity"/>
    <property type="evidence" value="ECO:0007669"/>
    <property type="project" value="UniProtKB-UniRule"/>
</dbReference>
<evidence type="ECO:0000256" key="3">
    <source>
        <dbReference type="ARBA" id="ARBA00004496"/>
    </source>
</evidence>
<dbReference type="OrthoDB" id="9804707at2"/>
<feature type="binding site" evidence="16">
    <location>
        <begin position="6"/>
        <end position="13"/>
    </location>
    <ligand>
        <name>ATP</name>
        <dbReference type="ChEBI" id="CHEBI:30616"/>
    </ligand>
</feature>
<feature type="binding site" evidence="16">
    <location>
        <begin position="107"/>
        <end position="110"/>
    </location>
    <ligand>
        <name>substrate</name>
    </ligand>
</feature>
<keyword evidence="11 16" id="KW-0067">ATP-binding</keyword>
<comment type="cofactor">
    <cofactor evidence="16">
        <name>NH4(+)</name>
        <dbReference type="ChEBI" id="CHEBI:28938"/>
    </cofactor>
    <cofactor evidence="16">
        <name>K(+)</name>
        <dbReference type="ChEBI" id="CHEBI:29103"/>
    </cofactor>
    <text evidence="16">A monovalent cation. Ammonium or potassium.</text>
</comment>
<dbReference type="GO" id="GO:0005737">
    <property type="term" value="C:cytoplasm"/>
    <property type="evidence" value="ECO:0007669"/>
    <property type="project" value="UniProtKB-SubCell"/>
</dbReference>
<feature type="binding site" evidence="16">
    <location>
        <position position="129"/>
    </location>
    <ligand>
        <name>K(+)</name>
        <dbReference type="ChEBI" id="CHEBI:29103"/>
    </ligand>
</feature>
<evidence type="ECO:0000256" key="9">
    <source>
        <dbReference type="ARBA" id="ARBA00022741"/>
    </source>
</evidence>
<feature type="active site" description="Proton acceptor" evidence="16">
    <location>
        <position position="109"/>
    </location>
</feature>
<dbReference type="AlphaFoldDB" id="A0A401FZ38"/>
<evidence type="ECO:0000256" key="2">
    <source>
        <dbReference type="ARBA" id="ARBA00001958"/>
    </source>
</evidence>
<keyword evidence="12 16" id="KW-0630">Potassium</keyword>
<evidence type="ECO:0000256" key="10">
    <source>
        <dbReference type="ARBA" id="ARBA00022777"/>
    </source>
</evidence>
<dbReference type="Proteomes" id="UP000288096">
    <property type="component" value="Unassembled WGS sequence"/>
</dbReference>
<keyword evidence="16" id="KW-0479">Metal-binding</keyword>
<evidence type="ECO:0000256" key="15">
    <source>
        <dbReference type="ARBA" id="ARBA00040883"/>
    </source>
</evidence>
<keyword evidence="18" id="KW-1185">Reference proteome</keyword>
<evidence type="ECO:0000256" key="13">
    <source>
        <dbReference type="ARBA" id="ARBA00022993"/>
    </source>
</evidence>
<dbReference type="NCBIfam" id="NF009848">
    <property type="entry name" value="PRK13318.1-6"/>
    <property type="match status" value="1"/>
</dbReference>
<dbReference type="HAMAP" id="MF_01274">
    <property type="entry name" value="Pantothen_kinase_3"/>
    <property type="match status" value="1"/>
</dbReference>
<evidence type="ECO:0000256" key="16">
    <source>
        <dbReference type="HAMAP-Rule" id="MF_01274"/>
    </source>
</evidence>
<evidence type="ECO:0000256" key="5">
    <source>
        <dbReference type="ARBA" id="ARBA00011738"/>
    </source>
</evidence>
<name>A0A401FZ38_9BACT</name>
<keyword evidence="9 16" id="KW-0547">Nucleotide-binding</keyword>
<dbReference type="InterPro" id="IPR043129">
    <property type="entry name" value="ATPase_NBD"/>
</dbReference>
<reference evidence="18" key="2">
    <citation type="submission" date="2019-01" db="EMBL/GenBank/DDBJ databases">
        <title>Genome sequence of Desulfonema ishimotonii strain Tokyo 01.</title>
        <authorList>
            <person name="Fukui M."/>
        </authorList>
    </citation>
    <scope>NUCLEOTIDE SEQUENCE [LARGE SCALE GENOMIC DNA]</scope>
    <source>
        <strain evidence="18">Tokyo 01</strain>
    </source>
</reference>
<keyword evidence="8 16" id="KW-0808">Transferase</keyword>
<dbReference type="UniPathway" id="UPA00241">
    <property type="reaction ID" value="UER00352"/>
</dbReference>
<protein>
    <recommendedName>
        <fullName evidence="15 16">Type III pantothenate kinase</fullName>
        <ecNumber evidence="6 16">2.7.1.33</ecNumber>
    </recommendedName>
    <alternativeName>
        <fullName evidence="16">PanK-III</fullName>
    </alternativeName>
    <alternativeName>
        <fullName evidence="16">Pantothenic acid kinase</fullName>
    </alternativeName>
</protein>
<evidence type="ECO:0000256" key="14">
    <source>
        <dbReference type="ARBA" id="ARBA00038036"/>
    </source>
</evidence>
<dbReference type="Pfam" id="PF03309">
    <property type="entry name" value="Pan_kinase"/>
    <property type="match status" value="1"/>
</dbReference>
<dbReference type="NCBIfam" id="TIGR00671">
    <property type="entry name" value="baf"/>
    <property type="match status" value="1"/>
</dbReference>
<dbReference type="InterPro" id="IPR004619">
    <property type="entry name" value="Type_III_PanK"/>
</dbReference>
<dbReference type="NCBIfam" id="NF009855">
    <property type="entry name" value="PRK13321.1"/>
    <property type="match status" value="1"/>
</dbReference>
<dbReference type="PANTHER" id="PTHR34265">
    <property type="entry name" value="TYPE III PANTOTHENATE KINASE"/>
    <property type="match status" value="1"/>
</dbReference>
<organism evidence="17 18">
    <name type="scientific">Desulfonema ishimotonii</name>
    <dbReference type="NCBI Taxonomy" id="45657"/>
    <lineage>
        <taxon>Bacteria</taxon>
        <taxon>Pseudomonadati</taxon>
        <taxon>Thermodesulfobacteriota</taxon>
        <taxon>Desulfobacteria</taxon>
        <taxon>Desulfobacterales</taxon>
        <taxon>Desulfococcaceae</taxon>
        <taxon>Desulfonema</taxon>
    </lineage>
</organism>
<dbReference type="GO" id="GO:0005524">
    <property type="term" value="F:ATP binding"/>
    <property type="evidence" value="ECO:0007669"/>
    <property type="project" value="UniProtKB-UniRule"/>
</dbReference>
<evidence type="ECO:0000256" key="11">
    <source>
        <dbReference type="ARBA" id="ARBA00022840"/>
    </source>
</evidence>
<dbReference type="EC" id="2.7.1.33" evidence="6 16"/>
<comment type="caution">
    <text evidence="17">The sequence shown here is derived from an EMBL/GenBank/DDBJ whole genome shotgun (WGS) entry which is preliminary data.</text>
</comment>
<dbReference type="RefSeq" id="WP_124329432.1">
    <property type="nucleotide sequence ID" value="NZ_BEXT01000001.1"/>
</dbReference>
<evidence type="ECO:0000256" key="6">
    <source>
        <dbReference type="ARBA" id="ARBA00012102"/>
    </source>
</evidence>
<reference evidence="18" key="1">
    <citation type="submission" date="2017-11" db="EMBL/GenBank/DDBJ databases">
        <authorList>
            <person name="Watanabe M."/>
            <person name="Kojima H."/>
        </authorList>
    </citation>
    <scope>NUCLEOTIDE SEQUENCE [LARGE SCALE GENOMIC DNA]</scope>
    <source>
        <strain evidence="18">Tokyo 01</strain>
    </source>
</reference>
<feature type="binding site" evidence="16">
    <location>
        <position position="185"/>
    </location>
    <ligand>
        <name>substrate</name>
    </ligand>
</feature>
<comment type="cofactor">
    <cofactor evidence="2">
        <name>K(+)</name>
        <dbReference type="ChEBI" id="CHEBI:29103"/>
    </cofactor>
</comment>
<dbReference type="GO" id="GO:0015937">
    <property type="term" value="P:coenzyme A biosynthetic process"/>
    <property type="evidence" value="ECO:0007669"/>
    <property type="project" value="UniProtKB-UniRule"/>
</dbReference>
<evidence type="ECO:0000256" key="8">
    <source>
        <dbReference type="ARBA" id="ARBA00022679"/>
    </source>
</evidence>
<comment type="catalytic activity">
    <reaction evidence="1 16">
        <text>(R)-pantothenate + ATP = (R)-4'-phosphopantothenate + ADP + H(+)</text>
        <dbReference type="Rhea" id="RHEA:16373"/>
        <dbReference type="ChEBI" id="CHEBI:10986"/>
        <dbReference type="ChEBI" id="CHEBI:15378"/>
        <dbReference type="ChEBI" id="CHEBI:29032"/>
        <dbReference type="ChEBI" id="CHEBI:30616"/>
        <dbReference type="ChEBI" id="CHEBI:456216"/>
        <dbReference type="EC" id="2.7.1.33"/>
    </reaction>
</comment>
<comment type="subunit">
    <text evidence="5 16">Homodimer.</text>
</comment>
<comment type="pathway">
    <text evidence="4 16">Cofactor biosynthesis; coenzyme A biosynthesis; CoA from (R)-pantothenate: step 1/5.</text>
</comment>
<dbReference type="GO" id="GO:0046872">
    <property type="term" value="F:metal ion binding"/>
    <property type="evidence" value="ECO:0007669"/>
    <property type="project" value="UniProtKB-KW"/>
</dbReference>
<dbReference type="SUPFAM" id="SSF53067">
    <property type="entry name" value="Actin-like ATPase domain"/>
    <property type="match status" value="2"/>
</dbReference>
<evidence type="ECO:0000256" key="12">
    <source>
        <dbReference type="ARBA" id="ARBA00022958"/>
    </source>
</evidence>
<proteinExistence type="inferred from homology"/>
<comment type="similarity">
    <text evidence="14 16">Belongs to the type III pantothenate kinase family.</text>
</comment>
<dbReference type="EMBL" id="BEXT01000001">
    <property type="protein sequence ID" value="GBC62239.1"/>
    <property type="molecule type" value="Genomic_DNA"/>
</dbReference>
<dbReference type="Gene3D" id="3.30.420.40">
    <property type="match status" value="2"/>
</dbReference>
<gene>
    <name evidence="16" type="primary">coaX</name>
    <name evidence="17" type="ORF">DENIS_3208</name>
</gene>
<evidence type="ECO:0000256" key="7">
    <source>
        <dbReference type="ARBA" id="ARBA00022490"/>
    </source>
</evidence>
<accession>A0A401FZ38</accession>
<evidence type="ECO:0000313" key="18">
    <source>
        <dbReference type="Proteomes" id="UP000288096"/>
    </source>
</evidence>
<keyword evidence="7 16" id="KW-0963">Cytoplasm</keyword>
<dbReference type="CDD" id="cd24015">
    <property type="entry name" value="ASKHA_NBD_PanK-III"/>
    <property type="match status" value="1"/>
</dbReference>
<evidence type="ECO:0000256" key="4">
    <source>
        <dbReference type="ARBA" id="ARBA00005225"/>
    </source>
</evidence>